<evidence type="ECO:0000256" key="1">
    <source>
        <dbReference type="ARBA" id="ARBA00022729"/>
    </source>
</evidence>
<dbReference type="Proteomes" id="UP001138686">
    <property type="component" value="Unassembled WGS sequence"/>
</dbReference>
<dbReference type="CDD" id="cd04818">
    <property type="entry name" value="PA_subtilisin_1"/>
    <property type="match status" value="1"/>
</dbReference>
<feature type="domain" description="PA" evidence="5">
    <location>
        <begin position="1193"/>
        <end position="1271"/>
    </location>
</feature>
<dbReference type="NCBIfam" id="TIGR04183">
    <property type="entry name" value="Por_Secre_tail"/>
    <property type="match status" value="1"/>
</dbReference>
<evidence type="ECO:0000259" key="5">
    <source>
        <dbReference type="Pfam" id="PF02225"/>
    </source>
</evidence>
<gene>
    <name evidence="7" type="ORF">KXJ69_09755</name>
</gene>
<evidence type="ECO:0000256" key="3">
    <source>
        <dbReference type="SAM" id="MobiDB-lite"/>
    </source>
</evidence>
<keyword evidence="1 4" id="KW-0732">Signal</keyword>
<dbReference type="InterPro" id="IPR026444">
    <property type="entry name" value="Secre_tail"/>
</dbReference>
<evidence type="ECO:0000313" key="7">
    <source>
        <dbReference type="EMBL" id="MBW2938391.1"/>
    </source>
</evidence>
<evidence type="ECO:0000259" key="6">
    <source>
        <dbReference type="Pfam" id="PF18962"/>
    </source>
</evidence>
<evidence type="ECO:0000313" key="8">
    <source>
        <dbReference type="Proteomes" id="UP001138686"/>
    </source>
</evidence>
<accession>A0A9X1FPT5</accession>
<feature type="signal peptide" evidence="4">
    <location>
        <begin position="1"/>
        <end position="18"/>
    </location>
</feature>
<feature type="region of interest" description="Disordered" evidence="3">
    <location>
        <begin position="22"/>
        <end position="46"/>
    </location>
</feature>
<dbReference type="Pfam" id="PF18962">
    <property type="entry name" value="Por_Secre_tail"/>
    <property type="match status" value="1"/>
</dbReference>
<evidence type="ECO:0000256" key="4">
    <source>
        <dbReference type="SAM" id="SignalP"/>
    </source>
</evidence>
<comment type="caution">
    <text evidence="7">The sequence shown here is derived from an EMBL/GenBank/DDBJ whole genome shotgun (WGS) entry which is preliminary data.</text>
</comment>
<dbReference type="RefSeq" id="WP_219052901.1">
    <property type="nucleotide sequence ID" value="NZ_JAHWDP010000003.1"/>
</dbReference>
<feature type="compositionally biased region" description="Polar residues" evidence="3">
    <location>
        <begin position="22"/>
        <end position="34"/>
    </location>
</feature>
<keyword evidence="2" id="KW-0325">Glycoprotein</keyword>
<dbReference type="InterPro" id="IPR003137">
    <property type="entry name" value="PA_domain"/>
</dbReference>
<evidence type="ECO:0000256" key="2">
    <source>
        <dbReference type="ARBA" id="ARBA00023180"/>
    </source>
</evidence>
<dbReference type="PANTHER" id="PTHR22702">
    <property type="entry name" value="PROTEASE-ASSOCIATED DOMAIN-CONTAINING PROTEIN"/>
    <property type="match status" value="1"/>
</dbReference>
<feature type="chain" id="PRO_5040738881" evidence="4">
    <location>
        <begin position="19"/>
        <end position="1439"/>
    </location>
</feature>
<keyword evidence="8" id="KW-1185">Reference proteome</keyword>
<name>A0A9X1FPT5_9FLAO</name>
<reference evidence="7" key="1">
    <citation type="submission" date="2021-07" db="EMBL/GenBank/DDBJ databases">
        <title>Aureisphaera sp. CAU 1614 isolated from sea sediment.</title>
        <authorList>
            <person name="Kim W."/>
        </authorList>
    </citation>
    <scope>NUCLEOTIDE SEQUENCE</scope>
    <source>
        <strain evidence="7">CAU 1614</strain>
    </source>
</reference>
<dbReference type="PANTHER" id="PTHR22702:SF1">
    <property type="entry name" value="PROTEASE-ASSOCIATED DOMAIN-CONTAINING PROTEIN 1"/>
    <property type="match status" value="1"/>
</dbReference>
<dbReference type="EMBL" id="JAHWDP010000003">
    <property type="protein sequence ID" value="MBW2938391.1"/>
    <property type="molecule type" value="Genomic_DNA"/>
</dbReference>
<sequence>MKKFTLLIAMLLCFVAFGQKGTSTPTLESPTKATQKAEKKQVSNQDSYASLVDYPENLLPEFKVRAATAKAKKVTASNKQLGKLQNRSASNQTINAVPAEQNVNSLGNNNPIVLQRFQDIKLPKRNTNAADLNVSTLGSNNPVVFQRTSLEQVLPLPQQAPNAAEYSNPSRGIVGTTYRTSNYNGISYHNLGGERQAPVLAYSSGPYFGIAGPPDVSMLQDATLGMGTYGSNANTGANFRIADDIILADDYDITSLVFYAYQTGAPTSPASIQEINVQIWDGDPSLGGSSVIWGDNVTNVLSNKVWSNAYRQLESAPGATNRAIQEITVDVTGLSLAAGTYWVDFSYVGDAGFSGPWQPPVNILGQSATGNAMQSNAGVWTPLVDIDAQGVPIDVYGDCTSCGGGGGPCSEENPNDFTFENGLNCSSASAFQTANDLTVGADEDFELSQITASIFANGGISLVDVIYYDNAGGLPGTVIGSELGLVPSSQAVIGSNFGFDVNEIVLDVTPFTFAGQAGVPTTYWVELSVTDGGATGSVFWVVTSSSSVGNSTALFDGGWAIFDPALDGVYIWDGTCIPLGGGGGGPCDEENPNDFTFENGLNCSSASAFQTANDVTVGADEDFELSQITASIFANGGIALVDVIYYDDAGGLPGAVIGSEAGLVPSSQAVIGSNFGFDVNEIVLDVTPFTFAGQAGVPTTYWVELSVTDGGATGSVFWVVTSSSSVGNGTALFDGGWAIFDPALDGVYIWDGTCIPLGGGGGGPCDEENPNDFTFENGLNCSSASAFQTANDVTVGADEDFELDQITASIFANGGIASVDVIYYDDAGGLPGAVIGSQAGIVPTTQAVIGSNFGFDVNEIVLDVTPFTFAGQAGVPTTYWVELSVTDGGATGSVFWVVTSSTSVGNGTALFDGGWAIFDPALDGVYIWSGTCTPIGGGGVTYDDCEGALEISCGDTVIGDTLSATVDAVDDCDPGTPDAPGVWYKWTDTSGLPANVLLSTCSPNTDYDTQIAVFTGDCTGGLVCLAANDDSPNCTDFQSEVEFESDGSSTYYFMIHGFGGDTGTFELSMSCTLIPPDNDMIVNAIDLDEVGCPFTDEDVVMPAATTENGTPTDCDITGAAGVWYKFTPEGDGFITGTIATPGPGVGSTNLTVNNGPLAGDYNPVAASFGGAIPLDPLTEDAAVVIDDDTTGDPNDACDPVLNGVDLNGKIAVLRRGSCEFGVKALAAQNAGAVAVVVVNNQPGDPIVMGGGAVGDQVTIPVVMISDVEGEPIITELLAANTVNMSLWSVFADVSSVTFYTAPDETSTEDELVLVDWWQNQCLPSVTATIPVVAGQAYYCFVVNTGAVTDIIFDNCQLSVDSNEIEGFAFYPNPANDRLNLTSIDNIDSVALYNILGQKVIDLNVNATTTQVDVSRLSVGTYILKVSSNGQTGTYKVIKK</sequence>
<dbReference type="Pfam" id="PF02225">
    <property type="entry name" value="PA"/>
    <property type="match status" value="1"/>
</dbReference>
<feature type="domain" description="Secretion system C-terminal sorting" evidence="6">
    <location>
        <begin position="1370"/>
        <end position="1437"/>
    </location>
</feature>
<organism evidence="7 8">
    <name type="scientific">Halomarinibacterium sedimenti</name>
    <dbReference type="NCBI Taxonomy" id="2857106"/>
    <lineage>
        <taxon>Bacteria</taxon>
        <taxon>Pseudomonadati</taxon>
        <taxon>Bacteroidota</taxon>
        <taxon>Flavobacteriia</taxon>
        <taxon>Flavobacteriales</taxon>
        <taxon>Flavobacteriaceae</taxon>
        <taxon>Halomarinibacterium</taxon>
    </lineage>
</organism>
<protein>
    <submittedName>
        <fullName evidence="7">T9SS type A sorting domain-containing protein</fullName>
    </submittedName>
</protein>
<proteinExistence type="predicted"/>